<feature type="active site" description="Charge relay system" evidence="8">
    <location>
        <position position="1031"/>
    </location>
</feature>
<keyword evidence="6 7" id="KW-0720">Serine protease</keyword>
<evidence type="ECO:0000259" key="12">
    <source>
        <dbReference type="SMART" id="SM00245"/>
    </source>
</evidence>
<evidence type="ECO:0000256" key="10">
    <source>
        <dbReference type="SAM" id="SignalP"/>
    </source>
</evidence>
<dbReference type="Gene3D" id="2.130.10.10">
    <property type="entry name" value="YVTN repeat-like/Quinoprotein amine dehydrogenase"/>
    <property type="match status" value="1"/>
</dbReference>
<dbReference type="Pfam" id="PF14684">
    <property type="entry name" value="Tricorn_C1"/>
    <property type="match status" value="1"/>
</dbReference>
<dbReference type="Gene3D" id="2.120.10.60">
    <property type="entry name" value="Tricorn protease N-terminal domain"/>
    <property type="match status" value="1"/>
</dbReference>
<dbReference type="Proteomes" id="UP000242258">
    <property type="component" value="Unassembled WGS sequence"/>
</dbReference>
<dbReference type="GO" id="GO:0005737">
    <property type="term" value="C:cytoplasm"/>
    <property type="evidence" value="ECO:0007669"/>
    <property type="project" value="UniProtKB-SubCell"/>
</dbReference>
<dbReference type="STRING" id="1628148.BI198_08605"/>
<feature type="domain" description="Tail specific protease" evidence="12">
    <location>
        <begin position="839"/>
        <end position="1042"/>
    </location>
</feature>
<reference evidence="14" key="1">
    <citation type="submission" date="2016-09" db="EMBL/GenBank/DDBJ databases">
        <authorList>
            <person name="Wan X."/>
            <person name="Hou S."/>
        </authorList>
    </citation>
    <scope>NUCLEOTIDE SEQUENCE [LARGE SCALE GENOMIC DNA]</scope>
    <source>
        <strain evidence="14">KH87</strain>
    </source>
</reference>
<dbReference type="InterPro" id="IPR029414">
    <property type="entry name" value="Tricorn_PDZ"/>
</dbReference>
<dbReference type="Pfam" id="PF14685">
    <property type="entry name" value="PDZ_Tricorn"/>
    <property type="match status" value="1"/>
</dbReference>
<dbReference type="GO" id="GO:0008236">
    <property type="term" value="F:serine-type peptidase activity"/>
    <property type="evidence" value="ECO:0007669"/>
    <property type="project" value="UniProtKB-UniRule"/>
</dbReference>
<evidence type="ECO:0000313" key="14">
    <source>
        <dbReference type="Proteomes" id="UP000242258"/>
    </source>
</evidence>
<feature type="signal peptide" evidence="10">
    <location>
        <begin position="1"/>
        <end position="22"/>
    </location>
</feature>
<evidence type="ECO:0000256" key="1">
    <source>
        <dbReference type="ARBA" id="ARBA00004496"/>
    </source>
</evidence>
<keyword evidence="10" id="KW-0732">Signal</keyword>
<dbReference type="SUPFAM" id="SSF82171">
    <property type="entry name" value="DPP6 N-terminal domain-like"/>
    <property type="match status" value="1"/>
</dbReference>
<dbReference type="AlphaFoldDB" id="A0A1E7Q6B6"/>
<evidence type="ECO:0000256" key="2">
    <source>
        <dbReference type="ARBA" id="ARBA00008524"/>
    </source>
</evidence>
<evidence type="ECO:0000256" key="4">
    <source>
        <dbReference type="ARBA" id="ARBA00022670"/>
    </source>
</evidence>
<evidence type="ECO:0000256" key="8">
    <source>
        <dbReference type="PIRSR" id="PIRSR036421-1"/>
    </source>
</evidence>
<name>A0A1E7Q6B6_9GAMM</name>
<dbReference type="InterPro" id="IPR028204">
    <property type="entry name" value="Tricorn_C1"/>
</dbReference>
<comment type="function">
    <text evidence="7">Degrades oligopeptides.</text>
</comment>
<dbReference type="InterPro" id="IPR005151">
    <property type="entry name" value="Tail-specific_protease"/>
</dbReference>
<dbReference type="EMBL" id="MKEK01000001">
    <property type="protein sequence ID" value="OEY69613.1"/>
    <property type="molecule type" value="Genomic_DNA"/>
</dbReference>
<proteinExistence type="inferred from homology"/>
<dbReference type="RefSeq" id="WP_070049183.1">
    <property type="nucleotide sequence ID" value="NZ_CBCSDO010000004.1"/>
</dbReference>
<dbReference type="PANTHER" id="PTHR43253">
    <property type="entry name" value="TRICORN PROTEASE HOMOLOG 2-RELATED"/>
    <property type="match status" value="1"/>
</dbReference>
<dbReference type="Gene3D" id="3.90.226.10">
    <property type="entry name" value="2-enoyl-CoA Hydratase, Chain A, domain 1"/>
    <property type="match status" value="1"/>
</dbReference>
<dbReference type="EC" id="3.4.21.-" evidence="7"/>
<feature type="domain" description="PDZ" evidence="11">
    <location>
        <begin position="771"/>
        <end position="850"/>
    </location>
</feature>
<feature type="site" description="Transition state stabilizer; via amide nitrogen" evidence="9">
    <location>
        <position position="974"/>
    </location>
</feature>
<keyword evidence="5 7" id="KW-0378">Hydrolase</keyword>
<dbReference type="Pfam" id="PF03572">
    <property type="entry name" value="Peptidase_S41"/>
    <property type="match status" value="1"/>
</dbReference>
<dbReference type="InterPro" id="IPR036034">
    <property type="entry name" value="PDZ_sf"/>
</dbReference>
<feature type="chain" id="PRO_5009200507" description="Tricorn protease homolog" evidence="10">
    <location>
        <begin position="23"/>
        <end position="1091"/>
    </location>
</feature>
<feature type="active site" description="Charge relay system" evidence="8">
    <location>
        <position position="753"/>
    </location>
</feature>
<keyword evidence="4 7" id="KW-0645">Protease</keyword>
<dbReference type="GO" id="GO:0006508">
    <property type="term" value="P:proteolysis"/>
    <property type="evidence" value="ECO:0007669"/>
    <property type="project" value="UniProtKB-UniRule"/>
</dbReference>
<keyword evidence="3 7" id="KW-0963">Cytoplasm</keyword>
<dbReference type="Pfam" id="PF26549">
    <property type="entry name" value="Tricorn_N"/>
    <property type="match status" value="1"/>
</dbReference>
<evidence type="ECO:0000256" key="5">
    <source>
        <dbReference type="ARBA" id="ARBA00022801"/>
    </source>
</evidence>
<dbReference type="SMART" id="SM00245">
    <property type="entry name" value="TSPc"/>
    <property type="match status" value="1"/>
</dbReference>
<accession>A0A1E7Q6B6</accession>
<comment type="similarity">
    <text evidence="2 7">Belongs to the peptidase S41B family.</text>
</comment>
<keyword evidence="14" id="KW-1185">Reference proteome</keyword>
<feature type="active site" description="Nucleophile" evidence="8">
    <location>
        <position position="973"/>
    </location>
</feature>
<organism evidence="13 14">
    <name type="scientific">Rheinheimera salexigens</name>
    <dbReference type="NCBI Taxonomy" id="1628148"/>
    <lineage>
        <taxon>Bacteria</taxon>
        <taxon>Pseudomonadati</taxon>
        <taxon>Pseudomonadota</taxon>
        <taxon>Gammaproteobacteria</taxon>
        <taxon>Chromatiales</taxon>
        <taxon>Chromatiaceae</taxon>
        <taxon>Rheinheimera</taxon>
    </lineage>
</organism>
<dbReference type="SUPFAM" id="SSF69304">
    <property type="entry name" value="Tricorn protease N-terminal domain"/>
    <property type="match status" value="2"/>
</dbReference>
<dbReference type="OrthoDB" id="9758793at2"/>
<dbReference type="Pfam" id="PF26550">
    <property type="entry name" value="Tricorn_2nd"/>
    <property type="match status" value="1"/>
</dbReference>
<dbReference type="Gene3D" id="3.30.750.44">
    <property type="match status" value="1"/>
</dbReference>
<comment type="caution">
    <text evidence="13">The sequence shown here is derived from an EMBL/GenBank/DDBJ whole genome shotgun (WGS) entry which is preliminary data.</text>
</comment>
<dbReference type="InterPro" id="IPR001478">
    <property type="entry name" value="PDZ"/>
</dbReference>
<protein>
    <recommendedName>
        <fullName evidence="7">Tricorn protease homolog</fullName>
        <ecNumber evidence="7">3.4.21.-</ecNumber>
    </recommendedName>
</protein>
<evidence type="ECO:0000313" key="13">
    <source>
        <dbReference type="EMBL" id="OEY69613.1"/>
    </source>
</evidence>
<dbReference type="PIRSF" id="PIRSF036421">
    <property type="entry name" value="Tricorn_protease"/>
    <property type="match status" value="1"/>
</dbReference>
<evidence type="ECO:0000259" key="11">
    <source>
        <dbReference type="SMART" id="SM00228"/>
    </source>
</evidence>
<dbReference type="InterPro" id="IPR012393">
    <property type="entry name" value="Tricorn_protease"/>
</dbReference>
<dbReference type="PANTHER" id="PTHR43253:SF1">
    <property type="entry name" value="TRICORN PROTEASE HOMOLOG 2-RELATED"/>
    <property type="match status" value="1"/>
</dbReference>
<sequence length="1091" mass="121852">MKLRYSVLSSALVACLMGSAYAADGYYRSPTLHNQQIIFTAEGDLWQASTHAADARRVTSHLAEESQAIISADGKQVAFVANYEGADEIYIMPLAGGSAKRLSFENSRVRIQQWLSDGRILYSTDSAVGPSNYWVLKTVDPTTLQRESIPLADASGGSIDDSGKQLFFTRFGISLSADNTKVYRGGALGELWRWQLDSDKEAVLLSKQHQGNISQPMYYQQRVYFVSDADGNSNIWSVDSQGNDFKQHSFHKEWRIGRASLSNGQIVYQLGADLHLLNLNDNSSQPVNIALASDRVQQRERWLDKPLNYLTSAHYQSQQADSQLAVITARGQIVISATGKRRLVQVDTPEGSRSREAVLSKDGNWVYAINDSSGENEIWRFAADGSKNHKQLTKDGTSHRWQLALSPDGRYIAHDDKAGDLWLLDVNSGKNSKVYQEGIGLRGYSDLVWSADSQLLAFTLNAANGERARLGLYNLADKQAQLITSAKYDSYSPTISPDGLWLYFVSNRKFTATPGSPWGDRNMGPMFDQRSEIFAVSLKQQACFGFRPEQELDSCNDKAALDSRNGKKGNLVDWQGVQQRLWQVPVAASNYYKLALNDKRLYMLDRATGANSKRQLKQVELSRTEAKVTTFASDVADYQLAADGKTLFVRQPTKDGKAEMLVVAATDKLPKELKHNRLNINNWQLALSPTEEWQQMFADAWRMHRDFLFDKGMRGLDWQASKEKYQPLLARVTDRYELDDVFAQMMGELNALHSQVRGGEYRQTDTQPKVASLGARFVAQKSGLKVEQIYRSDPEVLAMLSPLAKPGVDISEGDIITAVNGTPVNTEADLIQQLRNQAGKQVLLNVQRGKKQWQTVVVPAGQDSRLRYQDWVWHNQQKVTEQSNNEFGYLHLYAMGSGDVSNFAREFYANYDKKGLIIDVRRNRGGNIDSWIIEKLLRKAWAFWQPTQGAAYTNMQQTFRGHLVVLTDQLTYSDGETFAAGVKSLGLAPLVGKRTAGAGVWLSGRNRLSDNGMARVAETAQYAMDGSWIIEGYGVSPDVEVDNLPYATFNGEDAQLQHALDYLNKQLFQQPITPLKATLPTSGIAVDVKAL</sequence>
<dbReference type="InterPro" id="IPR015943">
    <property type="entry name" value="WD40/YVTN_repeat-like_dom_sf"/>
</dbReference>
<comment type="subcellular location">
    <subcellularLocation>
        <location evidence="1 7">Cytoplasm</location>
    </subcellularLocation>
</comment>
<dbReference type="SMART" id="SM00228">
    <property type="entry name" value="PDZ"/>
    <property type="match status" value="1"/>
</dbReference>
<evidence type="ECO:0000256" key="3">
    <source>
        <dbReference type="ARBA" id="ARBA00022490"/>
    </source>
</evidence>
<evidence type="ECO:0000256" key="6">
    <source>
        <dbReference type="ARBA" id="ARBA00022825"/>
    </source>
</evidence>
<dbReference type="Gene3D" id="2.30.42.10">
    <property type="match status" value="1"/>
</dbReference>
<dbReference type="InterPro" id="IPR029045">
    <property type="entry name" value="ClpP/crotonase-like_dom_sf"/>
</dbReference>
<evidence type="ECO:0000256" key="7">
    <source>
        <dbReference type="PIRNR" id="PIRNR036421"/>
    </source>
</evidence>
<dbReference type="CDD" id="cd07562">
    <property type="entry name" value="Peptidase_S41_TRI"/>
    <property type="match status" value="1"/>
</dbReference>
<evidence type="ECO:0000256" key="9">
    <source>
        <dbReference type="PIRSR" id="PIRSR036421-3"/>
    </source>
</evidence>
<dbReference type="SUPFAM" id="SSF50156">
    <property type="entry name" value="PDZ domain-like"/>
    <property type="match status" value="1"/>
</dbReference>
<dbReference type="PROSITE" id="PS51257">
    <property type="entry name" value="PROKAR_LIPOPROTEIN"/>
    <property type="match status" value="1"/>
</dbReference>
<dbReference type="SUPFAM" id="SSF52096">
    <property type="entry name" value="ClpP/crotonase"/>
    <property type="match status" value="1"/>
</dbReference>
<gene>
    <name evidence="13" type="ORF">BI198_08605</name>
</gene>